<reference evidence="3 4" key="1">
    <citation type="submission" date="2024-02" db="EMBL/GenBank/DDBJ databases">
        <authorList>
            <person name="Daric V."/>
            <person name="Darras S."/>
        </authorList>
    </citation>
    <scope>NUCLEOTIDE SEQUENCE [LARGE SCALE GENOMIC DNA]</scope>
</reference>
<feature type="transmembrane region" description="Helical" evidence="2">
    <location>
        <begin position="99"/>
        <end position="117"/>
    </location>
</feature>
<feature type="transmembrane region" description="Helical" evidence="2">
    <location>
        <begin position="67"/>
        <end position="93"/>
    </location>
</feature>
<feature type="region of interest" description="Disordered" evidence="1">
    <location>
        <begin position="172"/>
        <end position="285"/>
    </location>
</feature>
<gene>
    <name evidence="3" type="ORF">CVLEPA_LOCUS6973</name>
</gene>
<protein>
    <recommendedName>
        <fullName evidence="5">Transmembrane protein</fullName>
    </recommendedName>
</protein>
<evidence type="ECO:0000256" key="1">
    <source>
        <dbReference type="SAM" id="MobiDB-lite"/>
    </source>
</evidence>
<evidence type="ECO:0000313" key="3">
    <source>
        <dbReference type="EMBL" id="CAK8677613.1"/>
    </source>
</evidence>
<keyword evidence="2" id="KW-0812">Transmembrane</keyword>
<comment type="caution">
    <text evidence="3">The sequence shown here is derived from an EMBL/GenBank/DDBJ whole genome shotgun (WGS) entry which is preliminary data.</text>
</comment>
<evidence type="ECO:0008006" key="5">
    <source>
        <dbReference type="Google" id="ProtNLM"/>
    </source>
</evidence>
<feature type="compositionally biased region" description="Basic and acidic residues" evidence="1">
    <location>
        <begin position="220"/>
        <end position="238"/>
    </location>
</feature>
<keyword evidence="2" id="KW-1133">Transmembrane helix</keyword>
<feature type="transmembrane region" description="Helical" evidence="2">
    <location>
        <begin position="124"/>
        <end position="144"/>
    </location>
</feature>
<accession>A0ABP0FHQ1</accession>
<keyword evidence="2" id="KW-0472">Membrane</keyword>
<sequence>MKTIEWGLVQIPLVECYRVCFCWKRPLPYAVSGSGWKLFVQSTFRLLLLVLWGMPKIDFELPQTHQFIIGLYVEIGMLGVQVCVGMATIVGSWFENMKFLYPFLVVVPLSFLVDFFVKATCYGPLFLFPEVTGFGVFSLVEVWWRNLTQMYCWIAVVSFIYTSKGKENPFQVKKDPDAELGRAPSMRTPFSRSSTLSRRGRRSFLLKSKPEEENVTDDASLLRRSESSSESAAKDLPKHVSSSLRHKEKFCQSDDDRSTLLARKDETDSTAPPSVGPSERTGTFSPEALRSLSDDFSFQRQSELGVAPSQPRYKRVGGFVPDVLRTASNAEDLAMSKQFIPVKVKDKRRPPTLPRQPPAGAQDQRSKWKKGKGVQKTPSFRPDQSVLV</sequence>
<evidence type="ECO:0000313" key="4">
    <source>
        <dbReference type="Proteomes" id="UP001642483"/>
    </source>
</evidence>
<dbReference type="Proteomes" id="UP001642483">
    <property type="component" value="Unassembled WGS sequence"/>
</dbReference>
<feature type="compositionally biased region" description="Basic and acidic residues" evidence="1">
    <location>
        <begin position="249"/>
        <end position="267"/>
    </location>
</feature>
<dbReference type="EMBL" id="CAWYQH010000046">
    <property type="protein sequence ID" value="CAK8677613.1"/>
    <property type="molecule type" value="Genomic_DNA"/>
</dbReference>
<organism evidence="3 4">
    <name type="scientific">Clavelina lepadiformis</name>
    <name type="common">Light-bulb sea squirt</name>
    <name type="synonym">Ascidia lepadiformis</name>
    <dbReference type="NCBI Taxonomy" id="159417"/>
    <lineage>
        <taxon>Eukaryota</taxon>
        <taxon>Metazoa</taxon>
        <taxon>Chordata</taxon>
        <taxon>Tunicata</taxon>
        <taxon>Ascidiacea</taxon>
        <taxon>Aplousobranchia</taxon>
        <taxon>Clavelinidae</taxon>
        <taxon>Clavelina</taxon>
    </lineage>
</organism>
<name>A0ABP0FHQ1_CLALP</name>
<feature type="region of interest" description="Disordered" evidence="1">
    <location>
        <begin position="341"/>
        <end position="388"/>
    </location>
</feature>
<proteinExistence type="predicted"/>
<keyword evidence="4" id="KW-1185">Reference proteome</keyword>
<evidence type="ECO:0000256" key="2">
    <source>
        <dbReference type="SAM" id="Phobius"/>
    </source>
</evidence>